<name>A0A1X7LCB7_9BURK</name>
<proteinExistence type="predicted"/>
<reference evidence="2" key="1">
    <citation type="submission" date="2017-04" db="EMBL/GenBank/DDBJ databases">
        <authorList>
            <person name="Varghese N."/>
            <person name="Submissions S."/>
        </authorList>
    </citation>
    <scope>NUCLEOTIDE SEQUENCE [LARGE SCALE GENOMIC DNA]</scope>
    <source>
        <strain evidence="2">LMG 29540</strain>
    </source>
</reference>
<dbReference type="Proteomes" id="UP000193228">
    <property type="component" value="Unassembled WGS sequence"/>
</dbReference>
<dbReference type="EMBL" id="FXAT01000005">
    <property type="protein sequence ID" value="SMG51197.1"/>
    <property type="molecule type" value="Genomic_DNA"/>
</dbReference>
<accession>A0A1X7LCB7</accession>
<evidence type="ECO:0000313" key="2">
    <source>
        <dbReference type="Proteomes" id="UP000193228"/>
    </source>
</evidence>
<dbReference type="AlphaFoldDB" id="A0A1X7LCB7"/>
<organism evidence="1 2">
    <name type="scientific">Paraburkholderia susongensis</name>
    <dbReference type="NCBI Taxonomy" id="1515439"/>
    <lineage>
        <taxon>Bacteria</taxon>
        <taxon>Pseudomonadati</taxon>
        <taxon>Pseudomonadota</taxon>
        <taxon>Betaproteobacteria</taxon>
        <taxon>Burkholderiales</taxon>
        <taxon>Burkholderiaceae</taxon>
        <taxon>Paraburkholderia</taxon>
    </lineage>
</organism>
<sequence>MFRAHVSDFSQDCARLGSRVSDACQAGKKRAAIAGVERTFERTSLRNFPRARLRQSSVGSNRYRSTVARTRHRAHSLPARVYEHESRRHASREADAVSVSVDVGCLRKMGNAQRLCGSRRADAGRIRKSGVKIKPADSRPCCRACAQVSIPCCTRSLSLTRMHASRATNACALAGSTRRRSSRPACECVASQVEDRIREREPWGPGSWALCRHPRAVEDAYVLADHGHPVYRITTWTEPVRVPCFPFGIDCGMLLAGVWKFCRRSA</sequence>
<gene>
    <name evidence="1" type="ORF">SAMN06265784_105404</name>
</gene>
<protein>
    <submittedName>
        <fullName evidence="1">Uncharacterized protein</fullName>
    </submittedName>
</protein>
<keyword evidence="2" id="KW-1185">Reference proteome</keyword>
<evidence type="ECO:0000313" key="1">
    <source>
        <dbReference type="EMBL" id="SMG51197.1"/>
    </source>
</evidence>